<sequence>MLPKNSSIPPGACALLDDFFLYAYAFCKDLGLSPRKVSTFLGIIKTLVAHDTSTPYSPSHPLSKTHKMFVDLLMKHSIDRPPLHMKLFSREDVAQIDEFMLQQYFRMWRVHKVACCPRVQVRVEQTVGGVEVPPKGRGLGIADEADVVVLFPEPVEEEPVEEGGGEAEGGGEKKEGEA</sequence>
<gene>
    <name evidence="2" type="ORF">TeGR_g12329</name>
</gene>
<comment type="caution">
    <text evidence="2">The sequence shown here is derived from an EMBL/GenBank/DDBJ whole genome shotgun (WGS) entry which is preliminary data.</text>
</comment>
<dbReference type="PANTHER" id="PTHR28457">
    <property type="entry name" value="COILED-COIL DOMAIN-CONTAINING PROTEIN 189"/>
    <property type="match status" value="1"/>
</dbReference>
<organism evidence="2 3">
    <name type="scientific">Tetraparma gracilis</name>
    <dbReference type="NCBI Taxonomy" id="2962635"/>
    <lineage>
        <taxon>Eukaryota</taxon>
        <taxon>Sar</taxon>
        <taxon>Stramenopiles</taxon>
        <taxon>Ochrophyta</taxon>
        <taxon>Bolidophyceae</taxon>
        <taxon>Parmales</taxon>
        <taxon>Triparmaceae</taxon>
        <taxon>Tetraparma</taxon>
    </lineage>
</organism>
<accession>A0ABQ6M4X9</accession>
<evidence type="ECO:0000313" key="3">
    <source>
        <dbReference type="Proteomes" id="UP001165060"/>
    </source>
</evidence>
<evidence type="ECO:0000256" key="1">
    <source>
        <dbReference type="SAM" id="MobiDB-lite"/>
    </source>
</evidence>
<feature type="compositionally biased region" description="Acidic residues" evidence="1">
    <location>
        <begin position="154"/>
        <end position="165"/>
    </location>
</feature>
<dbReference type="InterPro" id="IPR032727">
    <property type="entry name" value="CLAMP"/>
</dbReference>
<keyword evidence="3" id="KW-1185">Reference proteome</keyword>
<dbReference type="EMBL" id="BRYB01002436">
    <property type="protein sequence ID" value="GMI19420.1"/>
    <property type="molecule type" value="Genomic_DNA"/>
</dbReference>
<dbReference type="Pfam" id="PF14769">
    <property type="entry name" value="CLAMP"/>
    <property type="match status" value="1"/>
</dbReference>
<protein>
    <submittedName>
        <fullName evidence="2">Uncharacterized protein</fullName>
    </submittedName>
</protein>
<dbReference type="Proteomes" id="UP001165060">
    <property type="component" value="Unassembled WGS sequence"/>
</dbReference>
<proteinExistence type="predicted"/>
<reference evidence="2 3" key="1">
    <citation type="journal article" date="2023" name="Commun. Biol.">
        <title>Genome analysis of Parmales, the sister group of diatoms, reveals the evolutionary specialization of diatoms from phago-mixotrophs to photoautotrophs.</title>
        <authorList>
            <person name="Ban H."/>
            <person name="Sato S."/>
            <person name="Yoshikawa S."/>
            <person name="Yamada K."/>
            <person name="Nakamura Y."/>
            <person name="Ichinomiya M."/>
            <person name="Sato N."/>
            <person name="Blanc-Mathieu R."/>
            <person name="Endo H."/>
            <person name="Kuwata A."/>
            <person name="Ogata H."/>
        </authorList>
    </citation>
    <scope>NUCLEOTIDE SEQUENCE [LARGE SCALE GENOMIC DNA]</scope>
</reference>
<feature type="region of interest" description="Disordered" evidence="1">
    <location>
        <begin position="154"/>
        <end position="178"/>
    </location>
</feature>
<name>A0ABQ6M4X9_9STRA</name>
<evidence type="ECO:0000313" key="2">
    <source>
        <dbReference type="EMBL" id="GMI19420.1"/>
    </source>
</evidence>
<dbReference type="PANTHER" id="PTHR28457:SF1">
    <property type="entry name" value="CILIA- AND FLAGELLA-ASSOCIATED PROTEIN 119"/>
    <property type="match status" value="1"/>
</dbReference>